<feature type="compositionally biased region" description="Low complexity" evidence="2">
    <location>
        <begin position="25"/>
        <end position="42"/>
    </location>
</feature>
<proteinExistence type="predicted"/>
<dbReference type="RefSeq" id="XP_004361657.1">
    <property type="nucleotide sequence ID" value="XM_004361600.1"/>
</dbReference>
<reference evidence="4" key="1">
    <citation type="journal article" date="2011" name="Genome Res.">
        <title>Phylogeny-wide analysis of social amoeba genomes highlights ancient origins for complex intercellular communication.</title>
        <authorList>
            <person name="Heidel A.J."/>
            <person name="Lawal H.M."/>
            <person name="Felder M."/>
            <person name="Schilde C."/>
            <person name="Helps N.R."/>
            <person name="Tunggal B."/>
            <person name="Rivero F."/>
            <person name="John U."/>
            <person name="Schleicher M."/>
            <person name="Eichinger L."/>
            <person name="Platzer M."/>
            <person name="Noegel A.A."/>
            <person name="Schaap P."/>
            <person name="Gloeckner G."/>
        </authorList>
    </citation>
    <scope>NUCLEOTIDE SEQUENCE [LARGE SCALE GENOMIC DNA]</scope>
    <source>
        <strain evidence="4">SH3</strain>
    </source>
</reference>
<keyword evidence="4" id="KW-1185">Reference proteome</keyword>
<evidence type="ECO:0000313" key="4">
    <source>
        <dbReference type="Proteomes" id="UP000007797"/>
    </source>
</evidence>
<dbReference type="OrthoDB" id="21412at2759"/>
<feature type="region of interest" description="Disordered" evidence="2">
    <location>
        <begin position="112"/>
        <end position="139"/>
    </location>
</feature>
<feature type="region of interest" description="Disordered" evidence="2">
    <location>
        <begin position="1"/>
        <end position="55"/>
    </location>
</feature>
<protein>
    <submittedName>
        <fullName evidence="3">Prespore-specific protein</fullName>
    </submittedName>
</protein>
<feature type="region of interest" description="Disordered" evidence="2">
    <location>
        <begin position="173"/>
        <end position="197"/>
    </location>
</feature>
<dbReference type="OMA" id="TVGCTEC"/>
<evidence type="ECO:0000256" key="2">
    <source>
        <dbReference type="SAM" id="MobiDB-lite"/>
    </source>
</evidence>
<dbReference type="EMBL" id="GL883007">
    <property type="protein sequence ID" value="EGG23806.1"/>
    <property type="molecule type" value="Genomic_DNA"/>
</dbReference>
<gene>
    <name evidence="3" type="ORF">DFA_05942</name>
</gene>
<accession>F4PJN2</accession>
<evidence type="ECO:0000256" key="1">
    <source>
        <dbReference type="SAM" id="Coils"/>
    </source>
</evidence>
<name>F4PJN2_CACFS</name>
<evidence type="ECO:0000313" key="3">
    <source>
        <dbReference type="EMBL" id="EGG23806.1"/>
    </source>
</evidence>
<sequence length="543" mass="59807">MSHNSFSIPGQQQQQQQQPVMSKESTFITTTSSSSMTNNNTSPLPLQRDRRSNRRRVSCGFHHKRHQACPENCEGRVSHPPEAHPPIQDKFTVGCSECKSYFQNKLFILASSTSPSTTSSTSTNNNTAATSPCTSPSHVNKKRMVVSPVEIIDNIRTSPIILNNLLAVNNTNNNNNGETDSQYNSCSSSPSSSRPMSPICEVPSIKSYESSPTFASASIASLSSNLALANNLANTLAAAAAAKPINLVSKTNVGNININNNIISFPVKFDNDPPEPQNQPLPQRRVSGSIMGSSLKRKSNNQSLEFIGYDDNSSTAVPDDSSPTSTPRRSFNASSFSFNNNSINTAAAAASAATQPSSAVATPTSLSTPASASYAQATNSAEAGLLHLLEAEVAKEIMSQKEIELNERKKLQTEEKETVERIQQVLDYQKIQQQMEFHRLKKQNEELEQWRSKLDNMEKDLLVKEEFLKRRVDSVQQPSLIPTQLPKLSINSNLLKHISTEMNLYTPPSTTNTVQQQQQQQQQQQPKQMSFDLLLNQQIPQDI</sequence>
<feature type="region of interest" description="Disordered" evidence="2">
    <location>
        <begin position="306"/>
        <end position="333"/>
    </location>
</feature>
<dbReference type="Proteomes" id="UP000007797">
    <property type="component" value="Unassembled WGS sequence"/>
</dbReference>
<feature type="coiled-coil region" evidence="1">
    <location>
        <begin position="394"/>
        <end position="460"/>
    </location>
</feature>
<feature type="compositionally biased region" description="Low complexity" evidence="2">
    <location>
        <begin position="185"/>
        <end position="197"/>
    </location>
</feature>
<organism evidence="3 4">
    <name type="scientific">Cavenderia fasciculata</name>
    <name type="common">Slime mold</name>
    <name type="synonym">Dictyostelium fasciculatum</name>
    <dbReference type="NCBI Taxonomy" id="261658"/>
    <lineage>
        <taxon>Eukaryota</taxon>
        <taxon>Amoebozoa</taxon>
        <taxon>Evosea</taxon>
        <taxon>Eumycetozoa</taxon>
        <taxon>Dictyostelia</taxon>
        <taxon>Acytosteliales</taxon>
        <taxon>Cavenderiaceae</taxon>
        <taxon>Cavenderia</taxon>
    </lineage>
</organism>
<dbReference type="KEGG" id="dfa:DFA_05942"/>
<feature type="compositionally biased region" description="Low complexity" evidence="2">
    <location>
        <begin position="112"/>
        <end position="135"/>
    </location>
</feature>
<keyword evidence="1" id="KW-0175">Coiled coil</keyword>
<feature type="compositionally biased region" description="Polar residues" evidence="2">
    <location>
        <begin position="1"/>
        <end position="10"/>
    </location>
</feature>
<dbReference type="AlphaFoldDB" id="F4PJN2"/>
<feature type="compositionally biased region" description="Polar residues" evidence="2">
    <location>
        <begin position="311"/>
        <end position="329"/>
    </location>
</feature>
<dbReference type="GeneID" id="14876392"/>